<dbReference type="RefSeq" id="WP_279927674.1">
    <property type="nucleotide sequence ID" value="NZ_JARWBG010000010.1"/>
</dbReference>
<name>A0ABT6HKV3_9ACTN</name>
<evidence type="ECO:0000259" key="3">
    <source>
        <dbReference type="Pfam" id="PF02342"/>
    </source>
</evidence>
<feature type="domain" description="TerD" evidence="3">
    <location>
        <begin position="4"/>
        <end position="178"/>
    </location>
</feature>
<dbReference type="Gene3D" id="2.60.60.30">
    <property type="entry name" value="sav2460 like domains"/>
    <property type="match status" value="1"/>
</dbReference>
<evidence type="ECO:0000256" key="2">
    <source>
        <dbReference type="SAM" id="MobiDB-lite"/>
    </source>
</evidence>
<keyword evidence="5" id="KW-1185">Reference proteome</keyword>
<feature type="compositionally biased region" description="Low complexity" evidence="2">
    <location>
        <begin position="201"/>
        <end position="237"/>
    </location>
</feature>
<dbReference type="InterPro" id="IPR051324">
    <property type="entry name" value="Stress/Tellurium_Resist"/>
</dbReference>
<reference evidence="4 5" key="1">
    <citation type="submission" date="2023-04" db="EMBL/GenBank/DDBJ databases">
        <title>Streptomyces chengmaiensis sp. nov. isolated from the stem of mangrove plant in Hainan.</title>
        <authorList>
            <person name="Huang X."/>
            <person name="Zhou S."/>
            <person name="Chu X."/>
            <person name="Xie Y."/>
            <person name="Lin Y."/>
        </authorList>
    </citation>
    <scope>NUCLEOTIDE SEQUENCE [LARGE SCALE GENOMIC DNA]</scope>
    <source>
        <strain evidence="4 5">HNM0663</strain>
    </source>
</reference>
<comment type="caution">
    <text evidence="4">The sequence shown here is derived from an EMBL/GenBank/DDBJ whole genome shotgun (WGS) entry which is preliminary data.</text>
</comment>
<sequence>MTGMTHAMLKGSNVPLDATAVRAVLRWTPGGGVPDVDASALLLGGDGRVRSDEDFVFYNQPRHPSGLVRRLPKKRIAEHLTDTVETDLAGLDPSVDQVVLAASSDGGTFRQVADLRIALYDAGADGDDAPIAVFDVHAETGEETAIICGELYRRGEGWKFRAVGQGYPTGLVGLATDFGISVDESADETADGSGPDGSGPDGEAAGDVSAAAPAEPAPQGAAPGEAAAAGQAAQTGLPPMPAAPPAYGYPPAAPTQPGPGQPGPGQPASQPASQPAYGYPHPAAAPAAAAPAGPPAYGYPHPASDQDFRMPPMGPQFVRP</sequence>
<dbReference type="Proteomes" id="UP001223144">
    <property type="component" value="Unassembled WGS sequence"/>
</dbReference>
<proteinExistence type="inferred from homology"/>
<feature type="compositionally biased region" description="Low complexity" evidence="2">
    <location>
        <begin position="266"/>
        <end position="303"/>
    </location>
</feature>
<evidence type="ECO:0000313" key="5">
    <source>
        <dbReference type="Proteomes" id="UP001223144"/>
    </source>
</evidence>
<evidence type="ECO:0000313" key="4">
    <source>
        <dbReference type="EMBL" id="MDH2389333.1"/>
    </source>
</evidence>
<feature type="region of interest" description="Disordered" evidence="2">
    <location>
        <begin position="185"/>
        <end position="320"/>
    </location>
</feature>
<dbReference type="PANTHER" id="PTHR32097">
    <property type="entry name" value="CAMP-BINDING PROTEIN 1-RELATED"/>
    <property type="match status" value="1"/>
</dbReference>
<dbReference type="CDD" id="cd06974">
    <property type="entry name" value="TerD_like"/>
    <property type="match status" value="1"/>
</dbReference>
<feature type="compositionally biased region" description="Pro residues" evidence="2">
    <location>
        <begin position="238"/>
        <end position="265"/>
    </location>
</feature>
<dbReference type="EMBL" id="JARWBG010000010">
    <property type="protein sequence ID" value="MDH2389333.1"/>
    <property type="molecule type" value="Genomic_DNA"/>
</dbReference>
<dbReference type="InterPro" id="IPR003325">
    <property type="entry name" value="TerD"/>
</dbReference>
<organism evidence="4 5">
    <name type="scientific">Streptomyces chengmaiensis</name>
    <dbReference type="NCBI Taxonomy" id="3040919"/>
    <lineage>
        <taxon>Bacteria</taxon>
        <taxon>Bacillati</taxon>
        <taxon>Actinomycetota</taxon>
        <taxon>Actinomycetes</taxon>
        <taxon>Kitasatosporales</taxon>
        <taxon>Streptomycetaceae</taxon>
        <taxon>Streptomyces</taxon>
    </lineage>
</organism>
<accession>A0ABT6HKV3</accession>
<protein>
    <submittedName>
        <fullName evidence="4">TerD family protein</fullName>
    </submittedName>
</protein>
<dbReference type="Pfam" id="PF02342">
    <property type="entry name" value="TerD"/>
    <property type="match status" value="1"/>
</dbReference>
<evidence type="ECO:0000256" key="1">
    <source>
        <dbReference type="ARBA" id="ARBA00008775"/>
    </source>
</evidence>
<comment type="similarity">
    <text evidence="1">Belongs to the CAPAB/TerDEXZ family.</text>
</comment>
<dbReference type="PANTHER" id="PTHR32097:SF4">
    <property type="entry name" value="GENERAL STRESS PROTEIN 16U"/>
    <property type="match status" value="1"/>
</dbReference>
<gene>
    <name evidence="4" type="ORF">QCN29_11115</name>
</gene>